<proteinExistence type="predicted"/>
<organism evidence="3 4">
    <name type="scientific">Plasmodium gonderi</name>
    <dbReference type="NCBI Taxonomy" id="77519"/>
    <lineage>
        <taxon>Eukaryota</taxon>
        <taxon>Sar</taxon>
        <taxon>Alveolata</taxon>
        <taxon>Apicomplexa</taxon>
        <taxon>Aconoidasida</taxon>
        <taxon>Haemosporida</taxon>
        <taxon>Plasmodiidae</taxon>
        <taxon>Plasmodium</taxon>
        <taxon>Plasmodium (Plasmodium)</taxon>
    </lineage>
</organism>
<dbReference type="EMBL" id="BDQF01000008">
    <property type="protein sequence ID" value="GAW80146.1"/>
    <property type="molecule type" value="Genomic_DNA"/>
</dbReference>
<dbReference type="AlphaFoldDB" id="A0A1Y1JCC3"/>
<evidence type="ECO:0008006" key="5">
    <source>
        <dbReference type="Google" id="ProtNLM"/>
    </source>
</evidence>
<dbReference type="OrthoDB" id="372472at2759"/>
<feature type="transmembrane region" description="Helical" evidence="1">
    <location>
        <begin position="95"/>
        <end position="119"/>
    </location>
</feature>
<gene>
    <name evidence="3" type="ORF">PGO_070610</name>
</gene>
<comment type="caution">
    <text evidence="3">The sequence shown here is derived from an EMBL/GenBank/DDBJ whole genome shotgun (WGS) entry which is preliminary data.</text>
</comment>
<evidence type="ECO:0000256" key="2">
    <source>
        <dbReference type="SAM" id="SignalP"/>
    </source>
</evidence>
<evidence type="ECO:0000313" key="4">
    <source>
        <dbReference type="Proteomes" id="UP000195521"/>
    </source>
</evidence>
<keyword evidence="2" id="KW-0732">Signal</keyword>
<reference evidence="4" key="1">
    <citation type="submission" date="2017-04" db="EMBL/GenBank/DDBJ databases">
        <title>Plasmodium gonderi genome.</title>
        <authorList>
            <person name="Arisue N."/>
            <person name="Honma H."/>
            <person name="Kawai S."/>
            <person name="Tougan T."/>
            <person name="Tanabe K."/>
            <person name="Horii T."/>
        </authorList>
    </citation>
    <scope>NUCLEOTIDE SEQUENCE [LARGE SCALE GENOMIC DNA]</scope>
    <source>
        <strain evidence="4">ATCC 30045</strain>
    </source>
</reference>
<feature type="transmembrane region" description="Helical" evidence="1">
    <location>
        <begin position="478"/>
        <end position="501"/>
    </location>
</feature>
<protein>
    <recommendedName>
        <fullName evidence="5">Apicoplast integral membrane protein</fullName>
    </recommendedName>
</protein>
<dbReference type="GeneID" id="39746859"/>
<feature type="transmembrane region" description="Helical" evidence="1">
    <location>
        <begin position="298"/>
        <end position="317"/>
    </location>
</feature>
<dbReference type="RefSeq" id="XP_028542735.1">
    <property type="nucleotide sequence ID" value="XM_028686934.1"/>
</dbReference>
<name>A0A1Y1JCC3_PLAGO</name>
<feature type="transmembrane region" description="Helical" evidence="1">
    <location>
        <begin position="379"/>
        <end position="400"/>
    </location>
</feature>
<keyword evidence="1" id="KW-0472">Membrane</keyword>
<dbReference type="Proteomes" id="UP000195521">
    <property type="component" value="Unassembled WGS sequence"/>
</dbReference>
<evidence type="ECO:0000313" key="3">
    <source>
        <dbReference type="EMBL" id="GAW80146.1"/>
    </source>
</evidence>
<feature type="chain" id="PRO_5013254183" description="Apicoplast integral membrane protein" evidence="2">
    <location>
        <begin position="21"/>
        <end position="506"/>
    </location>
</feature>
<sequence>MNVSFLLTPLLLSLLNNAKGQYIKFQRRKGNGGRGGVVGMRQKKVIGKCFISVSSNIKRYKIGKNGIVEGKFSTRFSKKDLQHLMGKIPQIKDKILSAPLGIVLGLSNIFAFMISLNMFNLINSEHRNVLIDITDKINSKIFLLNAINDVIRKLPLEISYLSKIGLFCLVQFGVQFLISHLSTYLFYSREERICTGAIKDYERLQVDKQNHEHSSTNERKNQIMTKQDFTFLEECMKVNSKMISHPNCKEISIDKEETGEIKRINMLQHMCILNQSGLIPIYVYNNILKKMNCEDQNITVFINFYVLISGIISKMYIKFFVKKKSDSLNTQIKNYHHLLSMLKSIFQNSYFYSICISIFLKFSNQANTFYEHSLKQSMLIFNTMLTPSVYVILSNILYEAIKLPSSLVLKDLLFVFYNKYVLSPSILWTLLYINNRYDILKVHKNLQLYFLIQAMTPPNYNISLLANNYEGSTNIKKIIGISYLVYLIPLYFYVLVLCMVFKHWKV</sequence>
<feature type="transmembrane region" description="Helical" evidence="1">
    <location>
        <begin position="338"/>
        <end position="359"/>
    </location>
</feature>
<keyword evidence="1" id="KW-1133">Transmembrane helix</keyword>
<feature type="transmembrane region" description="Helical" evidence="1">
    <location>
        <begin position="412"/>
        <end position="433"/>
    </location>
</feature>
<keyword evidence="4" id="KW-1185">Reference proteome</keyword>
<dbReference type="OMA" id="HTGFIPM"/>
<accession>A0A1Y1JCC3</accession>
<keyword evidence="1" id="KW-0812">Transmembrane</keyword>
<evidence type="ECO:0000256" key="1">
    <source>
        <dbReference type="SAM" id="Phobius"/>
    </source>
</evidence>
<feature type="signal peptide" evidence="2">
    <location>
        <begin position="1"/>
        <end position="20"/>
    </location>
</feature>